<gene>
    <name evidence="1" type="ORF">QQF64_022343</name>
</gene>
<feature type="non-terminal residue" evidence="1">
    <location>
        <position position="53"/>
    </location>
</feature>
<proteinExistence type="predicted"/>
<reference evidence="1 2" key="1">
    <citation type="submission" date="2023-09" db="EMBL/GenBank/DDBJ databases">
        <authorList>
            <person name="Wang M."/>
        </authorList>
    </citation>
    <scope>NUCLEOTIDE SEQUENCE [LARGE SCALE GENOMIC DNA]</scope>
    <source>
        <strain evidence="1">GT-2023</strain>
        <tissue evidence="1">Liver</tissue>
    </source>
</reference>
<dbReference type="Proteomes" id="UP001558613">
    <property type="component" value="Unassembled WGS sequence"/>
</dbReference>
<evidence type="ECO:0000313" key="1">
    <source>
        <dbReference type="EMBL" id="KAL1249025.1"/>
    </source>
</evidence>
<name>A0ABR3L9F1_9TELE</name>
<organism evidence="1 2">
    <name type="scientific">Cirrhinus molitorella</name>
    <name type="common">mud carp</name>
    <dbReference type="NCBI Taxonomy" id="172907"/>
    <lineage>
        <taxon>Eukaryota</taxon>
        <taxon>Metazoa</taxon>
        <taxon>Chordata</taxon>
        <taxon>Craniata</taxon>
        <taxon>Vertebrata</taxon>
        <taxon>Euteleostomi</taxon>
        <taxon>Actinopterygii</taxon>
        <taxon>Neopterygii</taxon>
        <taxon>Teleostei</taxon>
        <taxon>Ostariophysi</taxon>
        <taxon>Cypriniformes</taxon>
        <taxon>Cyprinidae</taxon>
        <taxon>Labeoninae</taxon>
        <taxon>Labeonini</taxon>
        <taxon>Cirrhinus</taxon>
    </lineage>
</organism>
<dbReference type="EMBL" id="JAYMGO010000024">
    <property type="protein sequence ID" value="KAL1249025.1"/>
    <property type="molecule type" value="Genomic_DNA"/>
</dbReference>
<sequence length="53" mass="6174">ERRMRKNDAVMESQSFCFDLHSHASPPLFQTLSLSHFQPSWLTVIHLYVASVK</sequence>
<comment type="caution">
    <text evidence="1">The sequence shown here is derived from an EMBL/GenBank/DDBJ whole genome shotgun (WGS) entry which is preliminary data.</text>
</comment>
<protein>
    <submittedName>
        <fullName evidence="1">Uncharacterized protein</fullName>
    </submittedName>
</protein>
<keyword evidence="2" id="KW-1185">Reference proteome</keyword>
<evidence type="ECO:0000313" key="2">
    <source>
        <dbReference type="Proteomes" id="UP001558613"/>
    </source>
</evidence>
<accession>A0ABR3L9F1</accession>
<feature type="non-terminal residue" evidence="1">
    <location>
        <position position="1"/>
    </location>
</feature>